<comment type="similarity">
    <text evidence="4">Belongs to the PNP/MTAP phosphorylase family. MTAP subfamily.</text>
</comment>
<dbReference type="FunFam" id="3.40.50.1580:FF:000008">
    <property type="entry name" value="S-methyl-5'-thioadenosine phosphorylase"/>
    <property type="match status" value="1"/>
</dbReference>
<gene>
    <name evidence="6" type="ORF">Cvel_30041</name>
</gene>
<dbReference type="Gene3D" id="3.40.50.1580">
    <property type="entry name" value="Nucleoside phosphorylase domain"/>
    <property type="match status" value="1"/>
</dbReference>
<dbReference type="UniPathway" id="UPA00904">
    <property type="reaction ID" value="UER00873"/>
</dbReference>
<dbReference type="EC" id="2.4.2.28" evidence="4"/>
<evidence type="ECO:0000256" key="2">
    <source>
        <dbReference type="ARBA" id="ARBA00022679"/>
    </source>
</evidence>
<accession>A0A0G4HQ44</accession>
<dbReference type="Pfam" id="PF01048">
    <property type="entry name" value="PNP_UDP_1"/>
    <property type="match status" value="1"/>
</dbReference>
<comment type="function">
    <text evidence="4">Catalyzes the reversible phosphorylation of S-methyl-5'-thioadenosine (MTA) to adenine and 5-methylthioribose-1-phosphate. Involved in the breakdown of MTA, a major by-product of polyamine biosynthesis. Responsible for the first step in the methionine salvage pathway after MTA has been generated from S-adenosylmethionine. Has broad substrate specificity with 6-aminopurine nucleosides as preferred substrates.</text>
</comment>
<feature type="binding site" evidence="4">
    <location>
        <begin position="96"/>
        <end position="97"/>
    </location>
    <ligand>
        <name>phosphate</name>
        <dbReference type="ChEBI" id="CHEBI:43474"/>
    </ligand>
</feature>
<keyword evidence="2 4" id="KW-0808">Transferase</keyword>
<keyword evidence="4" id="KW-0963">Cytoplasm</keyword>
<dbReference type="SUPFAM" id="SSF53167">
    <property type="entry name" value="Purine and uridine phosphorylases"/>
    <property type="match status" value="1"/>
</dbReference>
<dbReference type="GO" id="GO:0005829">
    <property type="term" value="C:cytosol"/>
    <property type="evidence" value="ECO:0007669"/>
    <property type="project" value="TreeGrafter"/>
</dbReference>
<dbReference type="GO" id="GO:0017061">
    <property type="term" value="F:S-methyl-5-thioadenosine phosphorylase activity"/>
    <property type="evidence" value="ECO:0007669"/>
    <property type="project" value="UniProtKB-UniRule"/>
</dbReference>
<protein>
    <recommendedName>
        <fullName evidence="4">S-methyl-5'-thioadenosine phosphorylase</fullName>
        <ecNumber evidence="4">2.4.2.28</ecNumber>
    </recommendedName>
    <alternativeName>
        <fullName evidence="4">5'-methylthioadenosine phosphorylase</fullName>
        <shortName evidence="4">MTA phosphorylase</shortName>
        <shortName evidence="4">MTAP</shortName>
        <shortName evidence="4">MTAPase</shortName>
    </alternativeName>
</protein>
<feature type="binding site" evidence="4">
    <location>
        <position position="196"/>
    </location>
    <ligand>
        <name>substrate</name>
    </ligand>
</feature>
<proteinExistence type="inferred from homology"/>
<dbReference type="HAMAP" id="MF_01963">
    <property type="entry name" value="MTAP"/>
    <property type="match status" value="1"/>
</dbReference>
<dbReference type="AlphaFoldDB" id="A0A0G4HQ44"/>
<sequence>MSTFKVTDLTDVRVAVIGGSGLYHLDNLTYLGDVNPETPWGFPSAPIHVCETAAKQKVAFLSRHGKGHVFLPHELPFRANIAALKAIGCQVILAFSACGSLREEIAPEDFILVSQLIDRTKGIRPSTFFGDGMAAHVMFADPFSPVLSSIIADENKKQGIVKLHENKCLVCMEGPAFSTRAESHLYRSWGCDVINMTAIPEAKLAKEAEIEYQMINMATDYDCWRESEEAVSVEAVIRHLTNNASSAKKLAEALIPRIESELANPDSALSKKVKADAGSSKGAVITAPDQRNKETAGKLNFMLHGYF</sequence>
<evidence type="ECO:0000259" key="5">
    <source>
        <dbReference type="Pfam" id="PF01048"/>
    </source>
</evidence>
<feature type="binding site" evidence="4">
    <location>
        <position position="197"/>
    </location>
    <ligand>
        <name>phosphate</name>
        <dbReference type="ChEBI" id="CHEBI:43474"/>
    </ligand>
</feature>
<evidence type="ECO:0000313" key="6">
    <source>
        <dbReference type="EMBL" id="CEM46370.1"/>
    </source>
</evidence>
<dbReference type="VEuPathDB" id="CryptoDB:Cvel_30041"/>
<comment type="subcellular location">
    <subcellularLocation>
        <location evidence="4">Cytoplasm</location>
    </subcellularLocation>
    <subcellularLocation>
        <location evidence="4">Nucleus</location>
    </subcellularLocation>
</comment>
<dbReference type="NCBIfam" id="TIGR01694">
    <property type="entry name" value="MTAP"/>
    <property type="match status" value="1"/>
</dbReference>
<evidence type="ECO:0000256" key="1">
    <source>
        <dbReference type="ARBA" id="ARBA00022676"/>
    </source>
</evidence>
<dbReference type="InterPro" id="IPR018099">
    <property type="entry name" value="Purine_phosphorylase-2_CS"/>
</dbReference>
<feature type="domain" description="Nucleoside phosphorylase" evidence="5">
    <location>
        <begin position="13"/>
        <end position="255"/>
    </location>
</feature>
<name>A0A0G4HQ44_9ALVE</name>
<feature type="site" description="Important for substrate specificity" evidence="4">
    <location>
        <position position="233"/>
    </location>
</feature>
<dbReference type="EMBL" id="CDMZ01003438">
    <property type="protein sequence ID" value="CEM46370.1"/>
    <property type="molecule type" value="Genomic_DNA"/>
</dbReference>
<organism evidence="6">
    <name type="scientific">Chromera velia CCMP2878</name>
    <dbReference type="NCBI Taxonomy" id="1169474"/>
    <lineage>
        <taxon>Eukaryota</taxon>
        <taxon>Sar</taxon>
        <taxon>Alveolata</taxon>
        <taxon>Colpodellida</taxon>
        <taxon>Chromeraceae</taxon>
        <taxon>Chromera</taxon>
    </lineage>
</organism>
<dbReference type="InterPro" id="IPR000845">
    <property type="entry name" value="Nucleoside_phosphorylase_d"/>
</dbReference>
<feature type="site" description="Important for substrate specificity" evidence="4">
    <location>
        <position position="178"/>
    </location>
</feature>
<evidence type="ECO:0000256" key="4">
    <source>
        <dbReference type="HAMAP-Rule" id="MF_03155"/>
    </source>
</evidence>
<keyword evidence="3 4" id="KW-0660">Purine salvage</keyword>
<feature type="binding site" evidence="4">
    <location>
        <begin position="63"/>
        <end position="64"/>
    </location>
    <ligand>
        <name>phosphate</name>
        <dbReference type="ChEBI" id="CHEBI:43474"/>
    </ligand>
</feature>
<dbReference type="CDD" id="cd09010">
    <property type="entry name" value="MTAP_SsMTAPII_like_MTIP"/>
    <property type="match status" value="1"/>
</dbReference>
<dbReference type="InterPro" id="IPR010044">
    <property type="entry name" value="MTAP"/>
</dbReference>
<keyword evidence="4" id="KW-0539">Nucleus</keyword>
<dbReference type="InterPro" id="IPR035994">
    <property type="entry name" value="Nucleoside_phosphorylase_sf"/>
</dbReference>
<dbReference type="PANTHER" id="PTHR42679:SF2">
    <property type="entry name" value="S-METHYL-5'-THIOADENOSINE PHOSPHORYLASE"/>
    <property type="match status" value="1"/>
</dbReference>
<comment type="pathway">
    <text evidence="4">Amino-acid biosynthesis; L-methionine biosynthesis via salvage pathway; S-methyl-5-thio-alpha-D-ribose 1-phosphate from S-methyl-5'-thioadenosine (phosphorylase route): step 1/1.</text>
</comment>
<reference evidence="6" key="1">
    <citation type="submission" date="2014-11" db="EMBL/GenBank/DDBJ databases">
        <authorList>
            <person name="Otto D Thomas"/>
            <person name="Naeem Raeece"/>
        </authorList>
    </citation>
    <scope>NUCLEOTIDE SEQUENCE</scope>
</reference>
<comment type="catalytic activity">
    <reaction evidence="4">
        <text>S-methyl-5'-thioadenosine + phosphate = 5-(methylsulfanyl)-alpha-D-ribose 1-phosphate + adenine</text>
        <dbReference type="Rhea" id="RHEA:11852"/>
        <dbReference type="ChEBI" id="CHEBI:16708"/>
        <dbReference type="ChEBI" id="CHEBI:17509"/>
        <dbReference type="ChEBI" id="CHEBI:43474"/>
        <dbReference type="ChEBI" id="CHEBI:58533"/>
        <dbReference type="EC" id="2.4.2.28"/>
    </reaction>
</comment>
<dbReference type="PANTHER" id="PTHR42679">
    <property type="entry name" value="S-METHYL-5'-THIOADENOSINE PHOSPHORYLASE"/>
    <property type="match status" value="1"/>
</dbReference>
<keyword evidence="1 4" id="KW-0328">Glycosyltransferase</keyword>
<dbReference type="GO" id="GO:0019509">
    <property type="term" value="P:L-methionine salvage from methylthioadenosine"/>
    <property type="evidence" value="ECO:0007669"/>
    <property type="project" value="UniProtKB-UniRule"/>
</dbReference>
<feature type="binding site" evidence="4">
    <location>
        <position position="20"/>
    </location>
    <ligand>
        <name>phosphate</name>
        <dbReference type="ChEBI" id="CHEBI:43474"/>
    </ligand>
</feature>
<dbReference type="PhylomeDB" id="A0A0G4HQ44"/>
<dbReference type="PROSITE" id="PS01240">
    <property type="entry name" value="PNP_MTAP_2"/>
    <property type="match status" value="1"/>
</dbReference>
<dbReference type="GO" id="GO:0006166">
    <property type="term" value="P:purine ribonucleoside salvage"/>
    <property type="evidence" value="ECO:0007669"/>
    <property type="project" value="UniProtKB-KW"/>
</dbReference>
<dbReference type="GO" id="GO:0005634">
    <property type="term" value="C:nucleus"/>
    <property type="evidence" value="ECO:0007669"/>
    <property type="project" value="UniProtKB-SubCell"/>
</dbReference>
<feature type="binding site" evidence="4">
    <location>
        <begin position="220"/>
        <end position="222"/>
    </location>
    <ligand>
        <name>substrate</name>
    </ligand>
</feature>
<comment type="subunit">
    <text evidence="4">Homotrimer.</text>
</comment>
<evidence type="ECO:0000256" key="3">
    <source>
        <dbReference type="ARBA" id="ARBA00022726"/>
    </source>
</evidence>